<protein>
    <submittedName>
        <fullName evidence="2">Uncharacterized protein</fullName>
    </submittedName>
</protein>
<feature type="compositionally biased region" description="Low complexity" evidence="1">
    <location>
        <begin position="37"/>
        <end position="51"/>
    </location>
</feature>
<feature type="compositionally biased region" description="Low complexity" evidence="1">
    <location>
        <begin position="365"/>
        <end position="381"/>
    </location>
</feature>
<reference evidence="2 3" key="1">
    <citation type="journal article" date="2018" name="Mol. Biol. Evol.">
        <title>Broad Genomic Sampling Reveals a Smut Pathogenic Ancestry of the Fungal Clade Ustilaginomycotina.</title>
        <authorList>
            <person name="Kijpornyongpan T."/>
            <person name="Mondo S.J."/>
            <person name="Barry K."/>
            <person name="Sandor L."/>
            <person name="Lee J."/>
            <person name="Lipzen A."/>
            <person name="Pangilinan J."/>
            <person name="LaButti K."/>
            <person name="Hainaut M."/>
            <person name="Henrissat B."/>
            <person name="Grigoriev I.V."/>
            <person name="Spatafora J.W."/>
            <person name="Aime M.C."/>
        </authorList>
    </citation>
    <scope>NUCLEOTIDE SEQUENCE [LARGE SCALE GENOMIC DNA]</scope>
    <source>
        <strain evidence="2 3">MCA 4186</strain>
    </source>
</reference>
<keyword evidence="3" id="KW-1185">Reference proteome</keyword>
<feature type="compositionally biased region" description="Low complexity" evidence="1">
    <location>
        <begin position="64"/>
        <end position="86"/>
    </location>
</feature>
<feature type="compositionally biased region" description="Low complexity" evidence="1">
    <location>
        <begin position="1"/>
        <end position="16"/>
    </location>
</feature>
<feature type="region of interest" description="Disordered" evidence="1">
    <location>
        <begin position="1"/>
        <end position="169"/>
    </location>
</feature>
<proteinExistence type="predicted"/>
<sequence length="513" mass="52567">MPRATAPRPRPKAGTTYWHEQPAVPQAQRAASAMPQSTALSASTSTAQAHADASHGPAASTPRSSSVATGAAASAAAAQTAQMAQSHGAPSSSAVATPGAQQAPFSTADAKAIFGEPQASTLGATQPRRSPAQAMQAQSKAIATGALGGPSTSAPYAGAPPPVPLQGDGATEADRFIAGLMSGGYGAATASTTSATQLQRTPGRQPATTPTGAPLLPEQQQPFVIPPPSPIATDDDGDAEMGDEKDAEGEDDDEQDGEEEEGNEEDAEGEDDDGEGEDEDESMDDSTRTDAERSQASTLRHASESEAMQPAASAPAPQLCAAAPPAPAAASTQPVASVPAPRLGTVASRLQPKQPTAKPRPSKRVAVASADSTPAPDAAPGSAVAAVPITAPRIPAALPESVTDVLNLRRLLRLACQIPRDGEGSQGLDDFLRTVTQLDDEGLLDDLNGPQKREPAGVHKRAKLALFKLVEVGFRVAFDHSARKEDELDSTEMAVDRIREVGEDALKALQEFL</sequence>
<feature type="compositionally biased region" description="Low complexity" evidence="1">
    <location>
        <begin position="305"/>
        <end position="341"/>
    </location>
</feature>
<evidence type="ECO:0000256" key="1">
    <source>
        <dbReference type="SAM" id="MobiDB-lite"/>
    </source>
</evidence>
<accession>A0A316Z4V0</accession>
<gene>
    <name evidence="2" type="ORF">FA09DRAFT_331280</name>
</gene>
<feature type="compositionally biased region" description="Polar residues" evidence="1">
    <location>
        <begin position="88"/>
        <end position="105"/>
    </location>
</feature>
<dbReference type="GeneID" id="37270498"/>
<evidence type="ECO:0000313" key="2">
    <source>
        <dbReference type="EMBL" id="PWN96386.1"/>
    </source>
</evidence>
<feature type="compositionally biased region" description="Low complexity" evidence="1">
    <location>
        <begin position="187"/>
        <end position="196"/>
    </location>
</feature>
<evidence type="ECO:0000313" key="3">
    <source>
        <dbReference type="Proteomes" id="UP000245946"/>
    </source>
</evidence>
<feature type="compositionally biased region" description="Acidic residues" evidence="1">
    <location>
        <begin position="233"/>
        <end position="284"/>
    </location>
</feature>
<organism evidence="2 3">
    <name type="scientific">Tilletiopsis washingtonensis</name>
    <dbReference type="NCBI Taxonomy" id="58919"/>
    <lineage>
        <taxon>Eukaryota</taxon>
        <taxon>Fungi</taxon>
        <taxon>Dikarya</taxon>
        <taxon>Basidiomycota</taxon>
        <taxon>Ustilaginomycotina</taxon>
        <taxon>Exobasidiomycetes</taxon>
        <taxon>Entylomatales</taxon>
        <taxon>Entylomatales incertae sedis</taxon>
        <taxon>Tilletiopsis</taxon>
    </lineage>
</organism>
<feature type="region of interest" description="Disordered" evidence="1">
    <location>
        <begin position="184"/>
        <end position="381"/>
    </location>
</feature>
<feature type="compositionally biased region" description="Polar residues" evidence="1">
    <location>
        <begin position="118"/>
        <end position="141"/>
    </location>
</feature>
<feature type="compositionally biased region" description="Low complexity" evidence="1">
    <location>
        <begin position="206"/>
        <end position="217"/>
    </location>
</feature>
<dbReference type="RefSeq" id="XP_025596665.1">
    <property type="nucleotide sequence ID" value="XM_025742954.1"/>
</dbReference>
<name>A0A316Z4V0_9BASI</name>
<dbReference type="AlphaFoldDB" id="A0A316Z4V0"/>
<dbReference type="EMBL" id="KZ819299">
    <property type="protein sequence ID" value="PWN96386.1"/>
    <property type="molecule type" value="Genomic_DNA"/>
</dbReference>
<dbReference type="Proteomes" id="UP000245946">
    <property type="component" value="Unassembled WGS sequence"/>
</dbReference>